<dbReference type="InterPro" id="IPR002559">
    <property type="entry name" value="Transposase_11"/>
</dbReference>
<evidence type="ECO:0000313" key="5">
    <source>
        <dbReference type="Proteomes" id="UP000502894"/>
    </source>
</evidence>
<keyword evidence="5" id="KW-1185">Reference proteome</keyword>
<feature type="domain" description="Insertion element IS402-like" evidence="3">
    <location>
        <begin position="10"/>
        <end position="82"/>
    </location>
</feature>
<evidence type="ECO:0000313" key="4">
    <source>
        <dbReference type="EMBL" id="BCA96074.1"/>
    </source>
</evidence>
<feature type="transmembrane region" description="Helical" evidence="1">
    <location>
        <begin position="134"/>
        <end position="152"/>
    </location>
</feature>
<reference evidence="4" key="1">
    <citation type="journal article" date="2020" name="Microbiol. Resour. Announc.">
        <title>Complete Genome Sequence of Novel Psychrotolerant Legionella Strain TUM19329, Isolated from Antarctic Lake Sediment.</title>
        <authorList>
            <person name="Shimada S."/>
            <person name="Nakai R."/>
            <person name="Aoki K."/>
            <person name="Shimoeda N."/>
            <person name="Ohno G."/>
            <person name="Miyazaki Y."/>
            <person name="Kudoh S."/>
            <person name="Imura S."/>
            <person name="Watanabe K."/>
            <person name="Ishii Y."/>
            <person name="Tateda K."/>
        </authorList>
    </citation>
    <scope>NUCLEOTIDE SEQUENCE [LARGE SCALE GENOMIC DNA]</scope>
    <source>
        <strain evidence="4">TUM19329</strain>
    </source>
</reference>
<keyword evidence="1" id="KW-0812">Transmembrane</keyword>
<evidence type="ECO:0000259" key="2">
    <source>
        <dbReference type="Pfam" id="PF01609"/>
    </source>
</evidence>
<name>A0A6F8T5W5_9GAMM</name>
<dbReference type="KEGG" id="lant:TUM19329_24350"/>
<dbReference type="InterPro" id="IPR025161">
    <property type="entry name" value="IS402-like_dom"/>
</dbReference>
<dbReference type="EMBL" id="AP022839">
    <property type="protein sequence ID" value="BCA96074.1"/>
    <property type="molecule type" value="Genomic_DNA"/>
</dbReference>
<keyword evidence="1" id="KW-0472">Membrane</keyword>
<dbReference type="GO" id="GO:0004803">
    <property type="term" value="F:transposase activity"/>
    <property type="evidence" value="ECO:0007669"/>
    <property type="project" value="InterPro"/>
</dbReference>
<keyword evidence="1" id="KW-1133">Transmembrane helix</keyword>
<dbReference type="NCBIfam" id="NF033580">
    <property type="entry name" value="transpos_IS5_3"/>
    <property type="match status" value="1"/>
</dbReference>
<dbReference type="Pfam" id="PF01609">
    <property type="entry name" value="DDE_Tnp_1"/>
    <property type="match status" value="1"/>
</dbReference>
<dbReference type="GO" id="GO:0003677">
    <property type="term" value="F:DNA binding"/>
    <property type="evidence" value="ECO:0007669"/>
    <property type="project" value="InterPro"/>
</dbReference>
<dbReference type="Proteomes" id="UP000502894">
    <property type="component" value="Chromosome"/>
</dbReference>
<gene>
    <name evidence="4" type="ORF">TUM19329_24350</name>
</gene>
<dbReference type="PANTHER" id="PTHR30007">
    <property type="entry name" value="PHP DOMAIN PROTEIN"/>
    <property type="match status" value="1"/>
</dbReference>
<organism evidence="4 5">
    <name type="scientific">Legionella antarctica</name>
    <dbReference type="NCBI Taxonomy" id="2708020"/>
    <lineage>
        <taxon>Bacteria</taxon>
        <taxon>Pseudomonadati</taxon>
        <taxon>Pseudomonadota</taxon>
        <taxon>Gammaproteobacteria</taxon>
        <taxon>Legionellales</taxon>
        <taxon>Legionellaceae</taxon>
        <taxon>Legionella</taxon>
    </lineage>
</organism>
<dbReference type="PANTHER" id="PTHR30007:SF0">
    <property type="entry name" value="TRANSPOSASE"/>
    <property type="match status" value="1"/>
</dbReference>
<dbReference type="GO" id="GO:0006313">
    <property type="term" value="P:DNA transposition"/>
    <property type="evidence" value="ECO:0007669"/>
    <property type="project" value="InterPro"/>
</dbReference>
<dbReference type="AlphaFoldDB" id="A0A6F8T5W5"/>
<evidence type="ECO:0000259" key="3">
    <source>
        <dbReference type="Pfam" id="PF13340"/>
    </source>
</evidence>
<evidence type="ECO:0000256" key="1">
    <source>
        <dbReference type="SAM" id="Phobius"/>
    </source>
</evidence>
<accession>A0A6F8T5W5</accession>
<sequence>MERKSYRTDLTDKQWQLIKPHLPPEKDRGRPRTTDLREVENALLSMLRTGCQWDMIPEGFPPKSTINDYFNSWKRNGTLDEINRVLRQDVRKKAGRNRLPSASIIDSQTSKTASVAESSGYDGGKKTKGRKRHIAVDVIGLLLCVVVHSAAIDERSGAKLLMLRVKQRFPTLLKVWADGGYTGSKLQNWFSSVCQCILEIVKRPRKKFQIVKWRWIVERSFGWLNWHRRLSKDYEYYEDSAEAWIKLAFINVMIHRLQPG</sequence>
<dbReference type="RefSeq" id="WP_173237491.1">
    <property type="nucleotide sequence ID" value="NZ_AP022839.1"/>
</dbReference>
<proteinExistence type="predicted"/>
<protein>
    <submittedName>
        <fullName evidence="4">IS5 family transposase</fullName>
    </submittedName>
</protein>
<feature type="domain" description="Transposase IS4-like" evidence="2">
    <location>
        <begin position="100"/>
        <end position="249"/>
    </location>
</feature>
<dbReference type="Pfam" id="PF13340">
    <property type="entry name" value="DUF4096"/>
    <property type="match status" value="1"/>
</dbReference>